<keyword evidence="2" id="KW-1185">Reference proteome</keyword>
<dbReference type="Proteomes" id="UP000585437">
    <property type="component" value="Unassembled WGS sequence"/>
</dbReference>
<proteinExistence type="predicted"/>
<protein>
    <submittedName>
        <fullName evidence="1">Uncharacterized protein</fullName>
    </submittedName>
</protein>
<dbReference type="AlphaFoldDB" id="A0A7X0JLN6"/>
<accession>A0A7X0JLN6</accession>
<dbReference type="EMBL" id="JACHBU010000006">
    <property type="protein sequence ID" value="MBB6509916.1"/>
    <property type="molecule type" value="Genomic_DNA"/>
</dbReference>
<reference evidence="1 2" key="1">
    <citation type="submission" date="2020-08" db="EMBL/GenBank/DDBJ databases">
        <title>The Agave Microbiome: Exploring the role of microbial communities in plant adaptations to desert environments.</title>
        <authorList>
            <person name="Partida-Martinez L.P."/>
        </authorList>
    </citation>
    <scope>NUCLEOTIDE SEQUENCE [LARGE SCALE GENOMIC DNA]</scope>
    <source>
        <strain evidence="1 2">AS3.12</strain>
    </source>
</reference>
<evidence type="ECO:0000313" key="1">
    <source>
        <dbReference type="EMBL" id="MBB6509916.1"/>
    </source>
</evidence>
<dbReference type="RefSeq" id="WP_274604884.1">
    <property type="nucleotide sequence ID" value="NZ_JACHBU010000006.1"/>
</dbReference>
<sequence length="42" mass="4586">MIEHSVFAQRHFGTPAKQIMFDTRAMAAAQLVALAAPFDPQA</sequence>
<evidence type="ECO:0000313" key="2">
    <source>
        <dbReference type="Proteomes" id="UP000585437"/>
    </source>
</evidence>
<organism evidence="1 2">
    <name type="scientific">Rhizobium soli</name>
    <dbReference type="NCBI Taxonomy" id="424798"/>
    <lineage>
        <taxon>Bacteria</taxon>
        <taxon>Pseudomonadati</taxon>
        <taxon>Pseudomonadota</taxon>
        <taxon>Alphaproteobacteria</taxon>
        <taxon>Hyphomicrobiales</taxon>
        <taxon>Rhizobiaceae</taxon>
        <taxon>Rhizobium/Agrobacterium group</taxon>
        <taxon>Rhizobium</taxon>
    </lineage>
</organism>
<name>A0A7X0JLN6_9HYPH</name>
<gene>
    <name evidence="1" type="ORF">F4695_003300</name>
</gene>
<comment type="caution">
    <text evidence="1">The sequence shown here is derived from an EMBL/GenBank/DDBJ whole genome shotgun (WGS) entry which is preliminary data.</text>
</comment>